<evidence type="ECO:0000256" key="2">
    <source>
        <dbReference type="ARBA" id="ARBA00011206"/>
    </source>
</evidence>
<dbReference type="STRING" id="44941.A0A397UKM3"/>
<evidence type="ECO:0000256" key="3">
    <source>
        <dbReference type="ARBA" id="ARBA00016689"/>
    </source>
</evidence>
<keyword evidence="5 7" id="KW-0804">Transcription</keyword>
<evidence type="ECO:0000256" key="4">
    <source>
        <dbReference type="ARBA" id="ARBA00022478"/>
    </source>
</evidence>
<evidence type="ECO:0000313" key="10">
    <source>
        <dbReference type="Proteomes" id="UP000266673"/>
    </source>
</evidence>
<dbReference type="Pfam" id="PF22536">
    <property type="entry name" value="WHD_POLR3C"/>
    <property type="match status" value="1"/>
</dbReference>
<accession>A0A397UKM3</accession>
<protein>
    <recommendedName>
        <fullName evidence="3 7">DNA-directed RNA polymerase III subunit RPC3</fullName>
        <shortName evidence="7">RNA polymerase III subunit C3</shortName>
    </recommendedName>
</protein>
<dbReference type="GO" id="GO:0003697">
    <property type="term" value="F:single-stranded DNA binding"/>
    <property type="evidence" value="ECO:0007669"/>
    <property type="project" value="UniProtKB-UniRule"/>
</dbReference>
<dbReference type="InterPro" id="IPR036390">
    <property type="entry name" value="WH_DNA-bd_sf"/>
</dbReference>
<dbReference type="EMBL" id="QKWP01001223">
    <property type="protein sequence ID" value="RIB10664.1"/>
    <property type="molecule type" value="Genomic_DNA"/>
</dbReference>
<dbReference type="AlphaFoldDB" id="A0A397UKM3"/>
<comment type="similarity">
    <text evidence="7">Belongs to the RNA polymerase beta chain family.</text>
</comment>
<comment type="caution">
    <text evidence="9">The sequence shown here is derived from an EMBL/GenBank/DDBJ whole genome shotgun (WGS) entry which is preliminary data.</text>
</comment>
<keyword evidence="4 7" id="KW-0240">DNA-directed RNA polymerase</keyword>
<dbReference type="InterPro" id="IPR036388">
    <property type="entry name" value="WH-like_DNA-bd_sf"/>
</dbReference>
<evidence type="ECO:0000313" key="9">
    <source>
        <dbReference type="EMBL" id="RIB10664.1"/>
    </source>
</evidence>
<comment type="subunit">
    <text evidence="2 7">Component of the RNA polymerase III (Pol III) complex consisting of 17 subunits.</text>
</comment>
<dbReference type="Gene3D" id="1.10.10.10">
    <property type="entry name" value="Winged helix-like DNA-binding domain superfamily/Winged helix DNA-binding domain"/>
    <property type="match status" value="1"/>
</dbReference>
<dbReference type="Proteomes" id="UP000266673">
    <property type="component" value="Unassembled WGS sequence"/>
</dbReference>
<evidence type="ECO:0000256" key="6">
    <source>
        <dbReference type="ARBA" id="ARBA00023242"/>
    </source>
</evidence>
<keyword evidence="10" id="KW-1185">Reference proteome</keyword>
<dbReference type="SUPFAM" id="SSF46785">
    <property type="entry name" value="Winged helix' DNA-binding domain"/>
    <property type="match status" value="1"/>
</dbReference>
<dbReference type="PANTHER" id="PTHR12949">
    <property type="entry name" value="RNA POLYMERASE III DNA DIRECTED -RELATED"/>
    <property type="match status" value="1"/>
</dbReference>
<evidence type="ECO:0000259" key="8">
    <source>
        <dbReference type="Pfam" id="PF22536"/>
    </source>
</evidence>
<sequence length="179" mass="20821">MFAQQTKTEKGKTVSRESLILDCLIEDDANILCKKDENMGGIFFISYNALCESLKQQVFENIILEKHGIKGQRILKILHTKQKLDEKAITAFTLMSVTDVRQKLVELFNDGFEVPRSGDRAPSRTFFFWYINYNKCYEAILQNYYYRTLANIHQVRFEQESGAARLLDKKRKGSCTQNN</sequence>
<dbReference type="GO" id="GO:0005666">
    <property type="term" value="C:RNA polymerase III complex"/>
    <property type="evidence" value="ECO:0007669"/>
    <property type="project" value="UniProtKB-UniRule"/>
</dbReference>
<dbReference type="InterPro" id="IPR055207">
    <property type="entry name" value="POLR3C_WHD"/>
</dbReference>
<comment type="subcellular location">
    <subcellularLocation>
        <location evidence="1 7">Nucleus</location>
    </subcellularLocation>
</comment>
<feature type="domain" description="DNA-directed RNA polymerase III subunit RPC3 winged-helix" evidence="8">
    <location>
        <begin position="60"/>
        <end position="131"/>
    </location>
</feature>
<name>A0A397UKM3_9GLOM</name>
<evidence type="ECO:0000256" key="1">
    <source>
        <dbReference type="ARBA" id="ARBA00004123"/>
    </source>
</evidence>
<reference evidence="9 10" key="1">
    <citation type="submission" date="2018-06" db="EMBL/GenBank/DDBJ databases">
        <title>Comparative genomics reveals the genomic features of Rhizophagus irregularis, R. cerebriforme, R. diaphanum and Gigaspora rosea, and their symbiotic lifestyle signature.</title>
        <authorList>
            <person name="Morin E."/>
            <person name="San Clemente H."/>
            <person name="Chen E.C.H."/>
            <person name="De La Providencia I."/>
            <person name="Hainaut M."/>
            <person name="Kuo A."/>
            <person name="Kohler A."/>
            <person name="Murat C."/>
            <person name="Tang N."/>
            <person name="Roy S."/>
            <person name="Loubradou J."/>
            <person name="Henrissat B."/>
            <person name="Grigoriev I.V."/>
            <person name="Corradi N."/>
            <person name="Roux C."/>
            <person name="Martin F.M."/>
        </authorList>
    </citation>
    <scope>NUCLEOTIDE SEQUENCE [LARGE SCALE GENOMIC DNA]</scope>
    <source>
        <strain evidence="9 10">DAOM 194757</strain>
    </source>
</reference>
<proteinExistence type="inferred from homology"/>
<dbReference type="OrthoDB" id="272392at2759"/>
<evidence type="ECO:0000256" key="5">
    <source>
        <dbReference type="ARBA" id="ARBA00023163"/>
    </source>
</evidence>
<comment type="function">
    <text evidence="7">DNA-dependent RNA polymerase catalyzes the transcription of DNA into RNA using the four ribonucleoside triphosphates as substrates. Specific core component of RNA polymerase III which synthesizes small RNAs, such as 5S rRNA and tRNAs.</text>
</comment>
<evidence type="ECO:0000256" key="7">
    <source>
        <dbReference type="RuleBase" id="RU367076"/>
    </source>
</evidence>
<keyword evidence="6 7" id="KW-0539">Nucleus</keyword>
<organism evidence="9 10">
    <name type="scientific">Gigaspora rosea</name>
    <dbReference type="NCBI Taxonomy" id="44941"/>
    <lineage>
        <taxon>Eukaryota</taxon>
        <taxon>Fungi</taxon>
        <taxon>Fungi incertae sedis</taxon>
        <taxon>Mucoromycota</taxon>
        <taxon>Glomeromycotina</taxon>
        <taxon>Glomeromycetes</taxon>
        <taxon>Diversisporales</taxon>
        <taxon>Gigasporaceae</taxon>
        <taxon>Gigaspora</taxon>
    </lineage>
</organism>
<dbReference type="PANTHER" id="PTHR12949:SF0">
    <property type="entry name" value="DNA-DIRECTED RNA POLYMERASE III SUBUNIT RPC3"/>
    <property type="match status" value="1"/>
</dbReference>
<dbReference type="InterPro" id="IPR039748">
    <property type="entry name" value="RPC3"/>
</dbReference>
<gene>
    <name evidence="9" type="ORF">C2G38_2250612</name>
</gene>